<dbReference type="AlphaFoldDB" id="A0A1B6FXF1"/>
<dbReference type="EMBL" id="GECZ01014915">
    <property type="protein sequence ID" value="JAS54854.1"/>
    <property type="molecule type" value="Transcribed_RNA"/>
</dbReference>
<dbReference type="GO" id="GO:0005507">
    <property type="term" value="F:copper ion binding"/>
    <property type="evidence" value="ECO:0007669"/>
    <property type="project" value="TreeGrafter"/>
</dbReference>
<organism evidence="2">
    <name type="scientific">Cuerna arida</name>
    <dbReference type="NCBI Taxonomy" id="1464854"/>
    <lineage>
        <taxon>Eukaryota</taxon>
        <taxon>Metazoa</taxon>
        <taxon>Ecdysozoa</taxon>
        <taxon>Arthropoda</taxon>
        <taxon>Hexapoda</taxon>
        <taxon>Insecta</taxon>
        <taxon>Pterygota</taxon>
        <taxon>Neoptera</taxon>
        <taxon>Paraneoptera</taxon>
        <taxon>Hemiptera</taxon>
        <taxon>Auchenorrhyncha</taxon>
        <taxon>Membracoidea</taxon>
        <taxon>Cicadellidae</taxon>
        <taxon>Cicadellinae</taxon>
        <taxon>Proconiini</taxon>
        <taxon>Cuerna</taxon>
    </lineage>
</organism>
<dbReference type="Pfam" id="PF03091">
    <property type="entry name" value="CutA1"/>
    <property type="match status" value="1"/>
</dbReference>
<comment type="similarity">
    <text evidence="1">Belongs to the CutA family.</text>
</comment>
<proteinExistence type="inferred from homology"/>
<dbReference type="InterPro" id="IPR004323">
    <property type="entry name" value="Ion_tolerance_CutA"/>
</dbReference>
<dbReference type="PANTHER" id="PTHR23419">
    <property type="entry name" value="DIVALENT CATION TOLERANCE CUTA-RELATED"/>
    <property type="match status" value="1"/>
</dbReference>
<reference evidence="2" key="1">
    <citation type="submission" date="2015-11" db="EMBL/GenBank/DDBJ databases">
        <title>De novo transcriptome assembly of four potential Pierce s Disease insect vectors from Arizona vineyards.</title>
        <authorList>
            <person name="Tassone E.E."/>
        </authorList>
    </citation>
    <scope>NUCLEOTIDE SEQUENCE</scope>
</reference>
<sequence>MKLAVFTLVTGILTAYLWVHIITTMAATVFKPGLFSVVYITAPTQEVAKKIARGLVENQLAACVNIVPGITSIYKWEGKIEEDSELLLMVKTRTQKIVELTAYVKANHPYSVPEVISTPIESGHDLYLKFLNDSIPEKS</sequence>
<dbReference type="InterPro" id="IPR015867">
    <property type="entry name" value="N-reg_PII/ATP_PRibTrfase_C"/>
</dbReference>
<dbReference type="SUPFAM" id="SSF54913">
    <property type="entry name" value="GlnB-like"/>
    <property type="match status" value="1"/>
</dbReference>
<gene>
    <name evidence="2" type="ORF">g.30539</name>
</gene>
<accession>A0A1B6FXF1</accession>
<dbReference type="InterPro" id="IPR011322">
    <property type="entry name" value="N-reg_PII-like_a/b"/>
</dbReference>
<dbReference type="PANTHER" id="PTHR23419:SF8">
    <property type="entry name" value="FI09726P"/>
    <property type="match status" value="1"/>
</dbReference>
<evidence type="ECO:0000313" key="2">
    <source>
        <dbReference type="EMBL" id="JAS54854.1"/>
    </source>
</evidence>
<dbReference type="GO" id="GO:0010038">
    <property type="term" value="P:response to metal ion"/>
    <property type="evidence" value="ECO:0007669"/>
    <property type="project" value="InterPro"/>
</dbReference>
<dbReference type="Gene3D" id="3.30.70.120">
    <property type="match status" value="1"/>
</dbReference>
<evidence type="ECO:0000256" key="1">
    <source>
        <dbReference type="ARBA" id="ARBA00010169"/>
    </source>
</evidence>
<name>A0A1B6FXF1_9HEMI</name>
<protein>
    <submittedName>
        <fullName evidence="2">Uncharacterized protein</fullName>
    </submittedName>
</protein>